<dbReference type="InterPro" id="IPR001610">
    <property type="entry name" value="PAC"/>
</dbReference>
<feature type="domain" description="GGDEF" evidence="1">
    <location>
        <begin position="180"/>
        <end position="305"/>
    </location>
</feature>
<dbReference type="NCBIfam" id="TIGR00229">
    <property type="entry name" value="sensory_box"/>
    <property type="match status" value="1"/>
</dbReference>
<dbReference type="AlphaFoldDB" id="A0A9D2PT21"/>
<dbReference type="SUPFAM" id="SSF55785">
    <property type="entry name" value="PYP-like sensor domain (PAS domain)"/>
    <property type="match status" value="1"/>
</dbReference>
<dbReference type="Pfam" id="PF00990">
    <property type="entry name" value="GGDEF"/>
    <property type="match status" value="1"/>
</dbReference>
<dbReference type="PROSITE" id="PS50887">
    <property type="entry name" value="GGDEF"/>
    <property type="match status" value="1"/>
</dbReference>
<dbReference type="Gene3D" id="3.30.450.20">
    <property type="entry name" value="PAS domain"/>
    <property type="match status" value="1"/>
</dbReference>
<dbReference type="InterPro" id="IPR035965">
    <property type="entry name" value="PAS-like_dom_sf"/>
</dbReference>
<dbReference type="InterPro" id="IPR029787">
    <property type="entry name" value="Nucleotide_cyclase"/>
</dbReference>
<evidence type="ECO:0000259" key="1">
    <source>
        <dbReference type="PROSITE" id="PS50887"/>
    </source>
</evidence>
<dbReference type="InterPro" id="IPR052163">
    <property type="entry name" value="DGC-Regulatory_Protein"/>
</dbReference>
<evidence type="ECO:0000313" key="3">
    <source>
        <dbReference type="Proteomes" id="UP000823886"/>
    </source>
</evidence>
<dbReference type="PANTHER" id="PTHR46663">
    <property type="entry name" value="DIGUANYLATE CYCLASE DGCT-RELATED"/>
    <property type="match status" value="1"/>
</dbReference>
<proteinExistence type="predicted"/>
<sequence length="308" mass="36041">MKEDYRKELQKFKERFGFVLKSTGTCVFEVELERRHYTFFENSDEIFGKTGEEILRDLGEMEKIQGSRRFDAITDSFFHFKDREYVERAEQEVKKGNAFSYQARMKHKNGSYAWCKIEVFPVEEEGIPVRMIGVITNINSLKRENLKLREKIYFDNFLRIYTKEYSLEMIEKTLETMSFQLHALIIMDMDNFKEVNDTYGHSEGDRVLLETAAQLKEKFRTTDIVGRFGGDEFIILMCGIPDTECVRKKLEGILHESRLKHGVTKSAGVAVFPEDGVSLDQLFVRADKALYAAKKVKNTYCFYSDIKE</sequence>
<dbReference type="InterPro" id="IPR000014">
    <property type="entry name" value="PAS"/>
</dbReference>
<accession>A0A9D2PT21</accession>
<dbReference type="InterPro" id="IPR043128">
    <property type="entry name" value="Rev_trsase/Diguanyl_cyclase"/>
</dbReference>
<organism evidence="2 3">
    <name type="scientific">Candidatus Blautia merdavium</name>
    <dbReference type="NCBI Taxonomy" id="2838494"/>
    <lineage>
        <taxon>Bacteria</taxon>
        <taxon>Bacillati</taxon>
        <taxon>Bacillota</taxon>
        <taxon>Clostridia</taxon>
        <taxon>Lachnospirales</taxon>
        <taxon>Lachnospiraceae</taxon>
        <taxon>Blautia</taxon>
    </lineage>
</organism>
<dbReference type="SMART" id="SM00086">
    <property type="entry name" value="PAC"/>
    <property type="match status" value="1"/>
</dbReference>
<dbReference type="PANTHER" id="PTHR46663:SF4">
    <property type="entry name" value="DIGUANYLATE CYCLASE DGCT-RELATED"/>
    <property type="match status" value="1"/>
</dbReference>
<dbReference type="Gene3D" id="3.30.70.270">
    <property type="match status" value="1"/>
</dbReference>
<reference evidence="2" key="1">
    <citation type="journal article" date="2021" name="PeerJ">
        <title>Extensive microbial diversity within the chicken gut microbiome revealed by metagenomics and culture.</title>
        <authorList>
            <person name="Gilroy R."/>
            <person name="Ravi A."/>
            <person name="Getino M."/>
            <person name="Pursley I."/>
            <person name="Horton D.L."/>
            <person name="Alikhan N.F."/>
            <person name="Baker D."/>
            <person name="Gharbi K."/>
            <person name="Hall N."/>
            <person name="Watson M."/>
            <person name="Adriaenssens E.M."/>
            <person name="Foster-Nyarko E."/>
            <person name="Jarju S."/>
            <person name="Secka A."/>
            <person name="Antonio M."/>
            <person name="Oren A."/>
            <person name="Chaudhuri R.R."/>
            <person name="La Ragione R."/>
            <person name="Hildebrand F."/>
            <person name="Pallen M.J."/>
        </authorList>
    </citation>
    <scope>NUCLEOTIDE SEQUENCE</scope>
    <source>
        <strain evidence="2">ChiBcec2-3848</strain>
    </source>
</reference>
<gene>
    <name evidence="2" type="ORF">H9753_14340</name>
</gene>
<dbReference type="SUPFAM" id="SSF55073">
    <property type="entry name" value="Nucleotide cyclase"/>
    <property type="match status" value="1"/>
</dbReference>
<dbReference type="Pfam" id="PF08447">
    <property type="entry name" value="PAS_3"/>
    <property type="match status" value="1"/>
</dbReference>
<dbReference type="InterPro" id="IPR000160">
    <property type="entry name" value="GGDEF_dom"/>
</dbReference>
<dbReference type="InterPro" id="IPR013655">
    <property type="entry name" value="PAS_fold_3"/>
</dbReference>
<name>A0A9D2PT21_9FIRM</name>
<dbReference type="SMART" id="SM00267">
    <property type="entry name" value="GGDEF"/>
    <property type="match status" value="1"/>
</dbReference>
<evidence type="ECO:0000313" key="2">
    <source>
        <dbReference type="EMBL" id="HJC64770.1"/>
    </source>
</evidence>
<dbReference type="CDD" id="cd00130">
    <property type="entry name" value="PAS"/>
    <property type="match status" value="1"/>
</dbReference>
<reference evidence="2" key="2">
    <citation type="submission" date="2021-04" db="EMBL/GenBank/DDBJ databases">
        <authorList>
            <person name="Gilroy R."/>
        </authorList>
    </citation>
    <scope>NUCLEOTIDE SEQUENCE</scope>
    <source>
        <strain evidence="2">ChiBcec2-3848</strain>
    </source>
</reference>
<dbReference type="CDD" id="cd01949">
    <property type="entry name" value="GGDEF"/>
    <property type="match status" value="1"/>
</dbReference>
<dbReference type="Proteomes" id="UP000823886">
    <property type="component" value="Unassembled WGS sequence"/>
</dbReference>
<dbReference type="NCBIfam" id="TIGR00254">
    <property type="entry name" value="GGDEF"/>
    <property type="match status" value="1"/>
</dbReference>
<protein>
    <submittedName>
        <fullName evidence="2">Sensor domain-containing diguanylate cyclase</fullName>
    </submittedName>
</protein>
<comment type="caution">
    <text evidence="2">The sequence shown here is derived from an EMBL/GenBank/DDBJ whole genome shotgun (WGS) entry which is preliminary data.</text>
</comment>
<dbReference type="EMBL" id="DWVZ01000201">
    <property type="protein sequence ID" value="HJC64770.1"/>
    <property type="molecule type" value="Genomic_DNA"/>
</dbReference>